<sequence length="279" mass="31312">MPCAHADAIHAALWRFDALGLAEHHDALASLLRRLSNGMKTIKMIILKGEIACGVIDKQCQREIGKQEGFVLRVPYQGFDTSVTHRELIEMHGYVFDRSLKTEIELIKKHDYVFDEFHPRSQLPDGKGPHVKKIPKGGFPKSVIRIPKKIVPFLQGRGHHKMKHVAHCSGAMVHITGTVVNNFREVILQGRNDEITEAERLVQKFIQEISVETIYIGRDAHLTSAIIEDIERRSGTHIKVCEVTDKSAEQPVEITGNAVDIKTAKRIVTQVASKEKAGK</sequence>
<reference evidence="1 2" key="1">
    <citation type="submission" date="2012-08" db="EMBL/GenBank/DDBJ databases">
        <title>Oryza genome evolution.</title>
        <authorList>
            <person name="Wing R.A."/>
        </authorList>
    </citation>
    <scope>NUCLEOTIDE SEQUENCE</scope>
</reference>
<dbReference type="HOGENOM" id="CLU_1108451_0_0_1"/>
<dbReference type="Gramene" id="LPERR08G13570.1">
    <property type="protein sequence ID" value="LPERR08G13570.1"/>
    <property type="gene ID" value="LPERR08G13570"/>
</dbReference>
<reference evidence="1" key="3">
    <citation type="submission" date="2015-04" db="UniProtKB">
        <authorList>
            <consortium name="EnsemblPlants"/>
        </authorList>
    </citation>
    <scope>IDENTIFICATION</scope>
</reference>
<evidence type="ECO:0000313" key="1">
    <source>
        <dbReference type="EnsemblPlants" id="LPERR08G13570.1"/>
    </source>
</evidence>
<dbReference type="Gene3D" id="3.30.1370.10">
    <property type="entry name" value="K Homology domain, type 1"/>
    <property type="match status" value="2"/>
</dbReference>
<protein>
    <recommendedName>
        <fullName evidence="3">K Homology domain-containing protein</fullName>
    </recommendedName>
</protein>
<evidence type="ECO:0000313" key="2">
    <source>
        <dbReference type="Proteomes" id="UP000032180"/>
    </source>
</evidence>
<dbReference type="AlphaFoldDB" id="A0A0D9X8D7"/>
<dbReference type="GO" id="GO:0003723">
    <property type="term" value="F:RNA binding"/>
    <property type="evidence" value="ECO:0007669"/>
    <property type="project" value="InterPro"/>
</dbReference>
<dbReference type="InterPro" id="IPR036612">
    <property type="entry name" value="KH_dom_type_1_sf"/>
</dbReference>
<proteinExistence type="predicted"/>
<evidence type="ECO:0008006" key="3">
    <source>
        <dbReference type="Google" id="ProtNLM"/>
    </source>
</evidence>
<dbReference type="SUPFAM" id="SSF54791">
    <property type="entry name" value="Eukaryotic type KH-domain (KH-domain type I)"/>
    <property type="match status" value="2"/>
</dbReference>
<organism evidence="1 2">
    <name type="scientific">Leersia perrieri</name>
    <dbReference type="NCBI Taxonomy" id="77586"/>
    <lineage>
        <taxon>Eukaryota</taxon>
        <taxon>Viridiplantae</taxon>
        <taxon>Streptophyta</taxon>
        <taxon>Embryophyta</taxon>
        <taxon>Tracheophyta</taxon>
        <taxon>Spermatophyta</taxon>
        <taxon>Magnoliopsida</taxon>
        <taxon>Liliopsida</taxon>
        <taxon>Poales</taxon>
        <taxon>Poaceae</taxon>
        <taxon>BOP clade</taxon>
        <taxon>Oryzoideae</taxon>
        <taxon>Oryzeae</taxon>
        <taxon>Oryzinae</taxon>
        <taxon>Leersia</taxon>
    </lineage>
</organism>
<reference evidence="2" key="2">
    <citation type="submission" date="2013-12" db="EMBL/GenBank/DDBJ databases">
        <authorList>
            <person name="Yu Y."/>
            <person name="Lee S."/>
            <person name="de Baynast K."/>
            <person name="Wissotski M."/>
            <person name="Liu L."/>
            <person name="Talag J."/>
            <person name="Goicoechea J."/>
            <person name="Angelova A."/>
            <person name="Jetty R."/>
            <person name="Kudrna D."/>
            <person name="Golser W."/>
            <person name="Rivera L."/>
            <person name="Zhang J."/>
            <person name="Wing R."/>
        </authorList>
    </citation>
    <scope>NUCLEOTIDE SEQUENCE</scope>
</reference>
<dbReference type="EnsemblPlants" id="LPERR08G13570.1">
    <property type="protein sequence ID" value="LPERR08G13570.1"/>
    <property type="gene ID" value="LPERR08G13570"/>
</dbReference>
<keyword evidence="2" id="KW-1185">Reference proteome</keyword>
<dbReference type="Proteomes" id="UP000032180">
    <property type="component" value="Chromosome 8"/>
</dbReference>
<accession>A0A0D9X8D7</accession>
<name>A0A0D9X8D7_9ORYZ</name>